<gene>
    <name evidence="1" type="ORF">CN613_25680</name>
</gene>
<accession>A0A2A8BYJ6</accession>
<dbReference type="Pfam" id="PF12691">
    <property type="entry name" value="Phage_tail_terminator_6"/>
    <property type="match status" value="1"/>
</dbReference>
<evidence type="ECO:0008006" key="3">
    <source>
        <dbReference type="Google" id="ProtNLM"/>
    </source>
</evidence>
<dbReference type="EMBL" id="NUDP01000117">
    <property type="protein sequence ID" value="PEM65336.1"/>
    <property type="molecule type" value="Genomic_DNA"/>
</dbReference>
<evidence type="ECO:0000313" key="1">
    <source>
        <dbReference type="EMBL" id="PEM65336.1"/>
    </source>
</evidence>
<protein>
    <recommendedName>
        <fullName evidence="3">Minor capsid protein</fullName>
    </recommendedName>
</protein>
<reference evidence="1 2" key="1">
    <citation type="submission" date="2017-09" db="EMBL/GenBank/DDBJ databases">
        <title>Large-scale bioinformatics analysis of Bacillus genomes uncovers conserved roles of natural products in bacterial physiology.</title>
        <authorList>
            <consortium name="Agbiome Team Llc"/>
            <person name="Bleich R.M."/>
            <person name="Grubbs K.J."/>
            <person name="Santa Maria K.C."/>
            <person name="Allen S.E."/>
            <person name="Farag S."/>
            <person name="Shank E.A."/>
            <person name="Bowers A."/>
        </authorList>
    </citation>
    <scope>NUCLEOTIDE SEQUENCE [LARGE SCALE GENOMIC DNA]</scope>
    <source>
        <strain evidence="1 2">AFS009893</strain>
    </source>
</reference>
<proteinExistence type="predicted"/>
<dbReference type="AlphaFoldDB" id="A0A2A8BYJ6"/>
<comment type="caution">
    <text evidence="1">The sequence shown here is derived from an EMBL/GenBank/DDBJ whole genome shotgun (WGS) entry which is preliminary data.</text>
</comment>
<dbReference type="InterPro" id="IPR024411">
    <property type="entry name" value="Tail_terminator_phage"/>
</dbReference>
<dbReference type="Proteomes" id="UP000219775">
    <property type="component" value="Unassembled WGS sequence"/>
</dbReference>
<dbReference type="RefSeq" id="WP_098129103.1">
    <property type="nucleotide sequence ID" value="NZ_NUDP01000117.1"/>
</dbReference>
<organism evidence="1 2">
    <name type="scientific">Bacillus pseudomycoides</name>
    <dbReference type="NCBI Taxonomy" id="64104"/>
    <lineage>
        <taxon>Bacteria</taxon>
        <taxon>Bacillati</taxon>
        <taxon>Bacillota</taxon>
        <taxon>Bacilli</taxon>
        <taxon>Bacillales</taxon>
        <taxon>Bacillaceae</taxon>
        <taxon>Bacillus</taxon>
        <taxon>Bacillus cereus group</taxon>
    </lineage>
</organism>
<sequence>MVSIIDLVNYMKQEQVGGTIFPLSFPVNSPDACSTVNFVSGTPTRGGVGKVYLQVMTRDVHPAKAEKSSNDIRSFLEKRTDFLLSDIQVIMVECQNFAPLYLGTDENNRHLFTLNYTLTMGV</sequence>
<name>A0A2A8BYJ6_9BACI</name>
<evidence type="ECO:0000313" key="2">
    <source>
        <dbReference type="Proteomes" id="UP000219775"/>
    </source>
</evidence>